<proteinExistence type="inferred from homology"/>
<evidence type="ECO:0000256" key="11">
    <source>
        <dbReference type="ARBA" id="ARBA00023136"/>
    </source>
</evidence>
<accession>A0A6I1GQ78</accession>
<evidence type="ECO:0000313" key="16">
    <source>
        <dbReference type="Proteomes" id="UP000468413"/>
    </source>
</evidence>
<feature type="compositionally biased region" description="Low complexity" evidence="12">
    <location>
        <begin position="513"/>
        <end position="524"/>
    </location>
</feature>
<evidence type="ECO:0000256" key="13">
    <source>
        <dbReference type="SAM" id="Phobius"/>
    </source>
</evidence>
<dbReference type="InterPro" id="IPR017871">
    <property type="entry name" value="ABC_transporter-like_CS"/>
</dbReference>
<evidence type="ECO:0000313" key="15">
    <source>
        <dbReference type="EMBL" id="KAB7788681.1"/>
    </source>
</evidence>
<dbReference type="CDD" id="cd03225">
    <property type="entry name" value="ABC_cobalt_CbiO_domain1"/>
    <property type="match status" value="2"/>
</dbReference>
<keyword evidence="6 13" id="KW-0812">Transmembrane</keyword>
<evidence type="ECO:0000256" key="12">
    <source>
        <dbReference type="SAM" id="MobiDB-lite"/>
    </source>
</evidence>
<dbReference type="InterPro" id="IPR015856">
    <property type="entry name" value="ABC_transpr_CbiO/EcfA_su"/>
</dbReference>
<keyword evidence="4" id="KW-0813">Transport</keyword>
<evidence type="ECO:0000256" key="10">
    <source>
        <dbReference type="ARBA" id="ARBA00022989"/>
    </source>
</evidence>
<dbReference type="Pfam" id="PF00005">
    <property type="entry name" value="ABC_tran"/>
    <property type="match status" value="2"/>
</dbReference>
<evidence type="ECO:0000256" key="3">
    <source>
        <dbReference type="ARBA" id="ARBA00005417"/>
    </source>
</evidence>
<dbReference type="PANTHER" id="PTHR43553">
    <property type="entry name" value="HEAVY METAL TRANSPORTER"/>
    <property type="match status" value="1"/>
</dbReference>
<dbReference type="RefSeq" id="WP_152209563.1">
    <property type="nucleotide sequence ID" value="NZ_WBVS01000003.1"/>
</dbReference>
<dbReference type="PROSITE" id="PS50893">
    <property type="entry name" value="ABC_TRANSPORTER_2"/>
    <property type="match status" value="2"/>
</dbReference>
<dbReference type="InterPro" id="IPR003439">
    <property type="entry name" value="ABC_transporter-like_ATP-bd"/>
</dbReference>
<organism evidence="15 16">
    <name type="scientific">Bifidobacterium cebidarum</name>
    <dbReference type="NCBI Taxonomy" id="2650773"/>
    <lineage>
        <taxon>Bacteria</taxon>
        <taxon>Bacillati</taxon>
        <taxon>Actinomycetota</taxon>
        <taxon>Actinomycetes</taxon>
        <taxon>Bifidobacteriales</taxon>
        <taxon>Bifidobacteriaceae</taxon>
        <taxon>Bifidobacterium</taxon>
    </lineage>
</organism>
<dbReference type="PROSITE" id="PS00211">
    <property type="entry name" value="ABC_TRANSPORTER_1"/>
    <property type="match status" value="2"/>
</dbReference>
<keyword evidence="7" id="KW-0547">Nucleotide-binding</keyword>
<dbReference type="Proteomes" id="UP000468413">
    <property type="component" value="Unassembled WGS sequence"/>
</dbReference>
<comment type="subcellular location">
    <subcellularLocation>
        <location evidence="2">Cell membrane</location>
    </subcellularLocation>
    <subcellularLocation>
        <location evidence="1">Membrane</location>
        <topology evidence="1">Multi-pass membrane protein</topology>
    </subcellularLocation>
</comment>
<dbReference type="GO" id="GO:0016887">
    <property type="term" value="F:ATP hydrolysis activity"/>
    <property type="evidence" value="ECO:0007669"/>
    <property type="project" value="InterPro"/>
</dbReference>
<feature type="domain" description="ABC transporter" evidence="14">
    <location>
        <begin position="11"/>
        <end position="251"/>
    </location>
</feature>
<reference evidence="15 16" key="1">
    <citation type="submission" date="2019-09" db="EMBL/GenBank/DDBJ databases">
        <title>Characterization of the phylogenetic diversity of two novel species belonging to the genus Bifidobacterium: Bifidobacterium cebidarum sp. nov. and Bifidobacterium leontopitheci sp. nov.</title>
        <authorList>
            <person name="Lugli G.A."/>
            <person name="Duranti S."/>
            <person name="Milani C."/>
            <person name="Turroni F."/>
            <person name="Ventura M."/>
        </authorList>
    </citation>
    <scope>NUCLEOTIDE SEQUENCE [LARGE SCALE GENOMIC DNA]</scope>
    <source>
        <strain evidence="15 16">LMG 31469</strain>
    </source>
</reference>
<evidence type="ECO:0000259" key="14">
    <source>
        <dbReference type="PROSITE" id="PS50893"/>
    </source>
</evidence>
<sequence length="784" mass="83907">MNSSKAQTPAAELNHIRFSYDHGSTWALDDVSLTVYTGERLCLVGPNGSGKSTLARLIAGLTAPDAGAVTLLGHTVYTSSAGPNAVEYRAARRGIGMVFQNPEDQIVTTVIEDDVAFGPENLGLERLHIGERIESSLKAVGLASHRASDPTRMSGGQQQRAAIAGMLAMNPAILVLDEPTAMLDETARAEVMTVLDTLQARGTTIVHVTHHADETLRADRIVHMEQGHIVEIVSPHDAPCPEPGVRRSAVAVETSASSADGNLPLLGERGLESDSAAVHSPASIRVEHLQYRYGSGRTVIRDLSFRVEQGETLAIMGANGSGKSTLAKLLCALGRPVSGSIEVAGVPVSQAPKRTGKPRYANRRQLTQLRSRVGYVMQHPEHQLFADTVADDVAYGPRNQKLDEAQVEARVNHALEALHIKHLANHSPFDLSGGQQRLVAIAGVVACQPEVLIMDEPTASLDVRARARIHELIRTLQRQGVTIVMITHDRAEAFALANRVVCMPDEHETMRETSSQTNASATSQLEDGAKPSHELSYVSRLDPRVKMVGFLAAMFTMFAVNTPVQLILGAAVTFGIIAAARIHPIQLFAAIHPILALLAVMSLTNLVVVRTGGTLVGLGPLSITSDGVMIAVLYACRFALVIILGAVFLWTTTPTAMTDAFESLLHPLQRIGLHTQEIALVMSLALRFIPTLTGETKSIIDAQAARGGSVETGSLGQRVKAMSAIIVPVFAGTLRHANNLSLALDARCYEEGITRTHWRVFSPGPADAVFGAVILAYIVAIVLL</sequence>
<keyword evidence="16" id="KW-1185">Reference proteome</keyword>
<dbReference type="GO" id="GO:0005524">
    <property type="term" value="F:ATP binding"/>
    <property type="evidence" value="ECO:0007669"/>
    <property type="project" value="UniProtKB-KW"/>
</dbReference>
<dbReference type="InterPro" id="IPR027417">
    <property type="entry name" value="P-loop_NTPase"/>
</dbReference>
<dbReference type="FunFam" id="3.40.50.300:FF:000224">
    <property type="entry name" value="Energy-coupling factor transporter ATP-binding protein EcfA"/>
    <property type="match status" value="2"/>
</dbReference>
<keyword evidence="11 13" id="KW-0472">Membrane</keyword>
<dbReference type="InterPro" id="IPR003339">
    <property type="entry name" value="ABC/ECF_trnsptr_transmembrane"/>
</dbReference>
<evidence type="ECO:0000256" key="4">
    <source>
        <dbReference type="ARBA" id="ARBA00022448"/>
    </source>
</evidence>
<dbReference type="AlphaFoldDB" id="A0A6I1GQ78"/>
<dbReference type="SMART" id="SM00382">
    <property type="entry name" value="AAA"/>
    <property type="match status" value="2"/>
</dbReference>
<dbReference type="EMBL" id="WBVS01000003">
    <property type="protein sequence ID" value="KAB7788681.1"/>
    <property type="molecule type" value="Genomic_DNA"/>
</dbReference>
<evidence type="ECO:0000256" key="1">
    <source>
        <dbReference type="ARBA" id="ARBA00004141"/>
    </source>
</evidence>
<keyword evidence="10 13" id="KW-1133">Transmembrane helix</keyword>
<evidence type="ECO:0000256" key="2">
    <source>
        <dbReference type="ARBA" id="ARBA00004236"/>
    </source>
</evidence>
<comment type="caution">
    <text evidence="15">The sequence shown here is derived from an EMBL/GenBank/DDBJ whole genome shotgun (WGS) entry which is preliminary data.</text>
</comment>
<evidence type="ECO:0000256" key="5">
    <source>
        <dbReference type="ARBA" id="ARBA00022475"/>
    </source>
</evidence>
<dbReference type="Gene3D" id="3.40.50.300">
    <property type="entry name" value="P-loop containing nucleotide triphosphate hydrolases"/>
    <property type="match status" value="2"/>
</dbReference>
<dbReference type="GO" id="GO:0043190">
    <property type="term" value="C:ATP-binding cassette (ABC) transporter complex"/>
    <property type="evidence" value="ECO:0007669"/>
    <property type="project" value="TreeGrafter"/>
</dbReference>
<protein>
    <submittedName>
        <fullName evidence="15">Cobalt ABC transporter</fullName>
    </submittedName>
</protein>
<evidence type="ECO:0000256" key="6">
    <source>
        <dbReference type="ARBA" id="ARBA00022692"/>
    </source>
</evidence>
<feature type="transmembrane region" description="Helical" evidence="13">
    <location>
        <begin position="628"/>
        <end position="650"/>
    </location>
</feature>
<feature type="region of interest" description="Disordered" evidence="12">
    <location>
        <begin position="507"/>
        <end position="531"/>
    </location>
</feature>
<feature type="transmembrane region" description="Helical" evidence="13">
    <location>
        <begin position="765"/>
        <end position="783"/>
    </location>
</feature>
<gene>
    <name evidence="15" type="ORF">F7D08_0960</name>
</gene>
<dbReference type="InterPro" id="IPR050095">
    <property type="entry name" value="ECF_ABC_transporter_ATP-bd"/>
</dbReference>
<dbReference type="SUPFAM" id="SSF52540">
    <property type="entry name" value="P-loop containing nucleoside triphosphate hydrolases"/>
    <property type="match status" value="2"/>
</dbReference>
<evidence type="ECO:0000256" key="9">
    <source>
        <dbReference type="ARBA" id="ARBA00022967"/>
    </source>
</evidence>
<dbReference type="PANTHER" id="PTHR43553:SF24">
    <property type="entry name" value="ENERGY-COUPLING FACTOR TRANSPORTER ATP-BINDING PROTEIN ECFA1"/>
    <property type="match status" value="1"/>
</dbReference>
<keyword evidence="5" id="KW-1003">Cell membrane</keyword>
<feature type="transmembrane region" description="Helical" evidence="13">
    <location>
        <begin position="587"/>
        <end position="608"/>
    </location>
</feature>
<keyword evidence="9" id="KW-1278">Translocase</keyword>
<dbReference type="InterPro" id="IPR003593">
    <property type="entry name" value="AAA+_ATPase"/>
</dbReference>
<dbReference type="Pfam" id="PF02361">
    <property type="entry name" value="CbiQ"/>
    <property type="match status" value="1"/>
</dbReference>
<dbReference type="GO" id="GO:0042626">
    <property type="term" value="F:ATPase-coupled transmembrane transporter activity"/>
    <property type="evidence" value="ECO:0007669"/>
    <property type="project" value="TreeGrafter"/>
</dbReference>
<evidence type="ECO:0000256" key="7">
    <source>
        <dbReference type="ARBA" id="ARBA00022741"/>
    </source>
</evidence>
<feature type="domain" description="ABC transporter" evidence="14">
    <location>
        <begin position="284"/>
        <end position="530"/>
    </location>
</feature>
<keyword evidence="8" id="KW-0067">ATP-binding</keyword>
<dbReference type="CDD" id="cd16914">
    <property type="entry name" value="EcfT"/>
    <property type="match status" value="1"/>
</dbReference>
<comment type="similarity">
    <text evidence="3">Belongs to the ABC transporter superfamily.</text>
</comment>
<dbReference type="NCBIfam" id="NF010167">
    <property type="entry name" value="PRK13648.1"/>
    <property type="match status" value="2"/>
</dbReference>
<evidence type="ECO:0000256" key="8">
    <source>
        <dbReference type="ARBA" id="ARBA00022840"/>
    </source>
</evidence>
<name>A0A6I1GQ78_9BIFI</name>
<feature type="transmembrane region" description="Helical" evidence="13">
    <location>
        <begin position="547"/>
        <end position="580"/>
    </location>
</feature>